<dbReference type="Proteomes" id="UP000650477">
    <property type="component" value="Unassembled WGS sequence"/>
</dbReference>
<dbReference type="EMBL" id="PKLF01000008">
    <property type="protein sequence ID" value="MBE8612758.1"/>
    <property type="molecule type" value="Genomic_DNA"/>
</dbReference>
<comment type="caution">
    <text evidence="1">The sequence shown here is derived from an EMBL/GenBank/DDBJ whole genome shotgun (WGS) entry which is preliminary data.</text>
</comment>
<sequence>MTTANSEKPRNGYLTDYQYNGVWRKGIKFPEGKLSYYDQYDIVIEGITWQSPEQIDSENIILVPAEEDIVWNSRIGIYGSRGSEASETVYLEGTEIKPFGGKIDNSGTQTRVVFEEGSVTRYNNYQAVIGGKKYTDLPVDSANNAIGLTVKMGEYDGVVLSGLNDRSQPVTIFEKDGENKPLQGFVIFHGSTSTCIMFRKGDLTAFAAGYKLYYEDTFTTASINLEPIHIRFESVGKNIRTEVRLVALDSNGAEGETLFRGRYNQG</sequence>
<dbReference type="GeneID" id="93360515"/>
<dbReference type="RefSeq" id="WP_004237591.1">
    <property type="nucleotide sequence ID" value="NZ_ABGYJJ040000001.1"/>
</dbReference>
<name>A0A2C5TMH1_MORMO</name>
<protein>
    <submittedName>
        <fullName evidence="1">Uncharacterized protein</fullName>
    </submittedName>
</protein>
<gene>
    <name evidence="1" type="ORF">CYG68_10050</name>
</gene>
<proteinExistence type="predicted"/>
<accession>A0A2C5TMH1</accession>
<organism evidence="1 2">
    <name type="scientific">Morganella morganii</name>
    <name type="common">Proteus morganii</name>
    <dbReference type="NCBI Taxonomy" id="582"/>
    <lineage>
        <taxon>Bacteria</taxon>
        <taxon>Pseudomonadati</taxon>
        <taxon>Pseudomonadota</taxon>
        <taxon>Gammaproteobacteria</taxon>
        <taxon>Enterobacterales</taxon>
        <taxon>Morganellaceae</taxon>
        <taxon>Morganella</taxon>
    </lineage>
</organism>
<evidence type="ECO:0000313" key="2">
    <source>
        <dbReference type="Proteomes" id="UP000650477"/>
    </source>
</evidence>
<dbReference type="AlphaFoldDB" id="A0A2C5TMH1"/>
<evidence type="ECO:0000313" key="1">
    <source>
        <dbReference type="EMBL" id="MBE8612758.1"/>
    </source>
</evidence>
<reference evidence="1" key="1">
    <citation type="submission" date="2017-12" db="EMBL/GenBank/DDBJ databases">
        <title>Genome sequencing and analysis.</title>
        <authorList>
            <person name="Huang Y.-T."/>
        </authorList>
    </citation>
    <scope>NUCLEOTIDE SEQUENCE</scope>
    <source>
        <strain evidence="1">VGH116</strain>
    </source>
</reference>